<dbReference type="Proteomes" id="UP001732700">
    <property type="component" value="Chromosome 7A"/>
</dbReference>
<evidence type="ECO:0000313" key="1">
    <source>
        <dbReference type="EnsemblPlants" id="AVESA.00010b.r2.7AG1218860.1.CDS.1"/>
    </source>
</evidence>
<protein>
    <submittedName>
        <fullName evidence="1">Uncharacterized protein</fullName>
    </submittedName>
</protein>
<reference evidence="1" key="2">
    <citation type="submission" date="2025-09" db="UniProtKB">
        <authorList>
            <consortium name="EnsemblPlants"/>
        </authorList>
    </citation>
    <scope>IDENTIFICATION</scope>
</reference>
<keyword evidence="2" id="KW-1185">Reference proteome</keyword>
<organism evidence="1 2">
    <name type="scientific">Avena sativa</name>
    <name type="common">Oat</name>
    <dbReference type="NCBI Taxonomy" id="4498"/>
    <lineage>
        <taxon>Eukaryota</taxon>
        <taxon>Viridiplantae</taxon>
        <taxon>Streptophyta</taxon>
        <taxon>Embryophyta</taxon>
        <taxon>Tracheophyta</taxon>
        <taxon>Spermatophyta</taxon>
        <taxon>Magnoliopsida</taxon>
        <taxon>Liliopsida</taxon>
        <taxon>Poales</taxon>
        <taxon>Poaceae</taxon>
        <taxon>BOP clade</taxon>
        <taxon>Pooideae</taxon>
        <taxon>Poodae</taxon>
        <taxon>Poeae</taxon>
        <taxon>Poeae Chloroplast Group 1 (Aveneae type)</taxon>
        <taxon>Aveninae</taxon>
        <taxon>Avena</taxon>
    </lineage>
</organism>
<reference evidence="1" key="1">
    <citation type="submission" date="2021-05" db="EMBL/GenBank/DDBJ databases">
        <authorList>
            <person name="Scholz U."/>
            <person name="Mascher M."/>
            <person name="Fiebig A."/>
        </authorList>
    </citation>
    <scope>NUCLEOTIDE SEQUENCE [LARGE SCALE GENOMIC DNA]</scope>
</reference>
<dbReference type="EnsemblPlants" id="AVESA.00010b.r2.7AG1218860.1">
    <property type="protein sequence ID" value="AVESA.00010b.r2.7AG1218860.1.CDS.1"/>
    <property type="gene ID" value="AVESA.00010b.r2.7AG1218860"/>
</dbReference>
<name>A0ACD5ZT35_AVESA</name>
<proteinExistence type="predicted"/>
<accession>A0ACD5ZT35</accession>
<evidence type="ECO:0000313" key="2">
    <source>
        <dbReference type="Proteomes" id="UP001732700"/>
    </source>
</evidence>
<sequence length="674" mass="78058">MSYSTSTRLLSLIIPLVLKLLRSVHALWKNEDRPTLPIELKEAEFKQNSAKVIASLLDTDPAKLKEDDIGQWLHVIRERGYILLGLCAPIQGAFSDLLESSSIAEAIMENLNCMEFRHVSKLIDLVLIPLVKNCPRELLGEWILKLLRPLFRYCCEDIFCDAWFRLLNEGRAGYCYYFGCPRGSEDNVKKFEDYLLLDLTRKVSKLLGVLASLEPNDALMRVDLQPLSTVKTASCDSKCASSNSVVGHSILNDCFEMLKMTLLGSWVDGEATLDAVPFCHALVQVAVATNNRKLRLFIVDDMLPATIKRLCDDLPCAVQQTIKKLSDQLDSSISKRASKDLLVLCEEIYKVYIHSQDFNAEDSDNENLRDPFKDWFARQKQELLVKASCAIPVHFPVKLWNWEFEEEFQRYLPTYIDILYEVDAMDDCPEYDYSDSSTLIKKLRPEFRSKHDINSLMDCHVWMIDKMVHRKLSKEYPKRRSHQLDKWLCKLITSKPYLKNSYESAMARLMENPTIDAKVSHLDVQDAVNMFYHAILSNLEPHFHPLVREGQKDFLIKVAHQFIFADETGYEPLEPESEDFPLHLQCHARSFIYRMKIESKYFEAREHVRLHQEFDNYLSSGELDDDIYCKFSSSETTEEFADNHLARGQFGSWTIISLDCLWRTELRLWICNAT</sequence>